<feature type="compositionally biased region" description="Polar residues" evidence="1">
    <location>
        <begin position="74"/>
        <end position="83"/>
    </location>
</feature>
<feature type="region of interest" description="Disordered" evidence="1">
    <location>
        <begin position="115"/>
        <end position="162"/>
    </location>
</feature>
<dbReference type="EMBL" id="WIUZ02000016">
    <property type="protein sequence ID" value="KAF9780502.1"/>
    <property type="molecule type" value="Genomic_DNA"/>
</dbReference>
<dbReference type="Proteomes" id="UP000736335">
    <property type="component" value="Unassembled WGS sequence"/>
</dbReference>
<organism evidence="2 3">
    <name type="scientific">Thelephora terrestris</name>
    <dbReference type="NCBI Taxonomy" id="56493"/>
    <lineage>
        <taxon>Eukaryota</taxon>
        <taxon>Fungi</taxon>
        <taxon>Dikarya</taxon>
        <taxon>Basidiomycota</taxon>
        <taxon>Agaricomycotina</taxon>
        <taxon>Agaricomycetes</taxon>
        <taxon>Thelephorales</taxon>
        <taxon>Thelephoraceae</taxon>
        <taxon>Thelephora</taxon>
    </lineage>
</organism>
<sequence>MDKDIIDALSWLLLVSGGPEKAKEYFEKYVNQGGASSLTNISTPPSGSIDLRQPPAPELLSPLMLGSMNLWQDSPAGSSQISDVASPRCKAPSHANHSDTRHHATAVYEPANGSSIDEGIEFSPWPTPSTTSARLRSNQTADALSSSPVHSKRSVPSPTPTISAVSQTSDQLLSTHNLLLTPHREPRHSTRNHCSGVTASLLPLSSPLPAGGGMPRALGIHPDLLAIEVNESTLLKHEFELVKSKIRADPNYLGELPFIRLANLQHVVRTLCQGHSTPTLPVH</sequence>
<reference evidence="2" key="2">
    <citation type="submission" date="2020-11" db="EMBL/GenBank/DDBJ databases">
        <authorList>
            <consortium name="DOE Joint Genome Institute"/>
            <person name="Kuo A."/>
            <person name="Miyauchi S."/>
            <person name="Kiss E."/>
            <person name="Drula E."/>
            <person name="Kohler A."/>
            <person name="Sanchez-Garcia M."/>
            <person name="Andreopoulos B."/>
            <person name="Barry K.W."/>
            <person name="Bonito G."/>
            <person name="Buee M."/>
            <person name="Carver A."/>
            <person name="Chen C."/>
            <person name="Cichocki N."/>
            <person name="Clum A."/>
            <person name="Culley D."/>
            <person name="Crous P.W."/>
            <person name="Fauchery L."/>
            <person name="Girlanda M."/>
            <person name="Hayes R."/>
            <person name="Keri Z."/>
            <person name="Labutti K."/>
            <person name="Lipzen A."/>
            <person name="Lombard V."/>
            <person name="Magnuson J."/>
            <person name="Maillard F."/>
            <person name="Morin E."/>
            <person name="Murat C."/>
            <person name="Nolan M."/>
            <person name="Ohm R."/>
            <person name="Pangilinan J."/>
            <person name="Pereira M."/>
            <person name="Perotto S."/>
            <person name="Peter M."/>
            <person name="Riley R."/>
            <person name="Sitrit Y."/>
            <person name="Stielow B."/>
            <person name="Szollosi G."/>
            <person name="Zifcakova L."/>
            <person name="Stursova M."/>
            <person name="Spatafora J.W."/>
            <person name="Tedersoo L."/>
            <person name="Vaario L.-M."/>
            <person name="Yamada A."/>
            <person name="Yan M."/>
            <person name="Wang P."/>
            <person name="Xu J."/>
            <person name="Bruns T."/>
            <person name="Baldrian P."/>
            <person name="Vilgalys R."/>
            <person name="Henrissat B."/>
            <person name="Grigoriev I.V."/>
            <person name="Hibbett D."/>
            <person name="Nagy L.G."/>
            <person name="Martin F.M."/>
        </authorList>
    </citation>
    <scope>NUCLEOTIDE SEQUENCE</scope>
    <source>
        <strain evidence="2">UH-Tt-Lm1</strain>
    </source>
</reference>
<keyword evidence="3" id="KW-1185">Reference proteome</keyword>
<gene>
    <name evidence="2" type="ORF">BJ322DRAFT_1112499</name>
</gene>
<proteinExistence type="predicted"/>
<name>A0A9P6L3C6_9AGAM</name>
<comment type="caution">
    <text evidence="2">The sequence shown here is derived from an EMBL/GenBank/DDBJ whole genome shotgun (WGS) entry which is preliminary data.</text>
</comment>
<evidence type="ECO:0000313" key="3">
    <source>
        <dbReference type="Proteomes" id="UP000736335"/>
    </source>
</evidence>
<evidence type="ECO:0000313" key="2">
    <source>
        <dbReference type="EMBL" id="KAF9780502.1"/>
    </source>
</evidence>
<dbReference type="AlphaFoldDB" id="A0A9P6L3C6"/>
<reference evidence="2" key="1">
    <citation type="journal article" date="2020" name="Nat. Commun.">
        <title>Large-scale genome sequencing of mycorrhizal fungi provides insights into the early evolution of symbiotic traits.</title>
        <authorList>
            <person name="Miyauchi S."/>
            <person name="Kiss E."/>
            <person name="Kuo A."/>
            <person name="Drula E."/>
            <person name="Kohler A."/>
            <person name="Sanchez-Garcia M."/>
            <person name="Morin E."/>
            <person name="Andreopoulos B."/>
            <person name="Barry K.W."/>
            <person name="Bonito G."/>
            <person name="Buee M."/>
            <person name="Carver A."/>
            <person name="Chen C."/>
            <person name="Cichocki N."/>
            <person name="Clum A."/>
            <person name="Culley D."/>
            <person name="Crous P.W."/>
            <person name="Fauchery L."/>
            <person name="Girlanda M."/>
            <person name="Hayes R.D."/>
            <person name="Keri Z."/>
            <person name="LaButti K."/>
            <person name="Lipzen A."/>
            <person name="Lombard V."/>
            <person name="Magnuson J."/>
            <person name="Maillard F."/>
            <person name="Murat C."/>
            <person name="Nolan M."/>
            <person name="Ohm R.A."/>
            <person name="Pangilinan J."/>
            <person name="Pereira M.F."/>
            <person name="Perotto S."/>
            <person name="Peter M."/>
            <person name="Pfister S."/>
            <person name="Riley R."/>
            <person name="Sitrit Y."/>
            <person name="Stielow J.B."/>
            <person name="Szollosi G."/>
            <person name="Zifcakova L."/>
            <person name="Stursova M."/>
            <person name="Spatafora J.W."/>
            <person name="Tedersoo L."/>
            <person name="Vaario L.M."/>
            <person name="Yamada A."/>
            <person name="Yan M."/>
            <person name="Wang P."/>
            <person name="Xu J."/>
            <person name="Bruns T."/>
            <person name="Baldrian P."/>
            <person name="Vilgalys R."/>
            <person name="Dunand C."/>
            <person name="Henrissat B."/>
            <person name="Grigoriev I.V."/>
            <person name="Hibbett D."/>
            <person name="Nagy L.G."/>
            <person name="Martin F.M."/>
        </authorList>
    </citation>
    <scope>NUCLEOTIDE SEQUENCE</scope>
    <source>
        <strain evidence="2">UH-Tt-Lm1</strain>
    </source>
</reference>
<accession>A0A9P6L3C6</accession>
<protein>
    <submittedName>
        <fullName evidence="2">Uncharacterized protein</fullName>
    </submittedName>
</protein>
<feature type="compositionally biased region" description="Polar residues" evidence="1">
    <location>
        <begin position="128"/>
        <end position="162"/>
    </location>
</feature>
<feature type="region of interest" description="Disordered" evidence="1">
    <location>
        <begin position="74"/>
        <end position="102"/>
    </location>
</feature>
<evidence type="ECO:0000256" key="1">
    <source>
        <dbReference type="SAM" id="MobiDB-lite"/>
    </source>
</evidence>